<protein>
    <submittedName>
        <fullName evidence="1">Uncharacterized protein</fullName>
    </submittedName>
</protein>
<name>A0A411YI05_9ACTN</name>
<organism evidence="1 2">
    <name type="scientific">Egibacter rhizosphaerae</name>
    <dbReference type="NCBI Taxonomy" id="1670831"/>
    <lineage>
        <taxon>Bacteria</taxon>
        <taxon>Bacillati</taxon>
        <taxon>Actinomycetota</taxon>
        <taxon>Nitriliruptoria</taxon>
        <taxon>Egibacterales</taxon>
        <taxon>Egibacteraceae</taxon>
        <taxon>Egibacter</taxon>
    </lineage>
</organism>
<keyword evidence="2" id="KW-1185">Reference proteome</keyword>
<evidence type="ECO:0000313" key="1">
    <source>
        <dbReference type="EMBL" id="QBI20749.1"/>
    </source>
</evidence>
<dbReference type="KEGG" id="erz:ER308_15050"/>
<accession>A0A411YI05</accession>
<evidence type="ECO:0000313" key="2">
    <source>
        <dbReference type="Proteomes" id="UP000291469"/>
    </source>
</evidence>
<reference evidence="1 2" key="1">
    <citation type="submission" date="2019-01" db="EMBL/GenBank/DDBJ databases">
        <title>Egibacter rhizosphaerae EGI 80759T.</title>
        <authorList>
            <person name="Chen D.-D."/>
            <person name="Tian Y."/>
            <person name="Jiao J.-Y."/>
            <person name="Zhang X.-T."/>
            <person name="Zhang Y.-G."/>
            <person name="Zhang Y."/>
            <person name="Xiao M."/>
            <person name="Shu W.-S."/>
            <person name="Li W.-J."/>
        </authorList>
    </citation>
    <scope>NUCLEOTIDE SEQUENCE [LARGE SCALE GENOMIC DNA]</scope>
    <source>
        <strain evidence="1 2">EGI 80759</strain>
    </source>
</reference>
<sequence>MTEPFPAVGDAPWELRFTRRALSDVGAPAARQHPGDIQAVRRVATYQRVIDDFVQKRAEHPQAPGDPLHGLGRPDIISLHSAAGGRAATWYDRATAVVWKG</sequence>
<gene>
    <name evidence="1" type="ORF">ER308_15050</name>
</gene>
<dbReference type="AlphaFoldDB" id="A0A411YI05"/>
<proteinExistence type="predicted"/>
<dbReference type="EMBL" id="CP036402">
    <property type="protein sequence ID" value="QBI20749.1"/>
    <property type="molecule type" value="Genomic_DNA"/>
</dbReference>
<dbReference type="RefSeq" id="WP_131155742.1">
    <property type="nucleotide sequence ID" value="NZ_CP036402.1"/>
</dbReference>
<dbReference type="Proteomes" id="UP000291469">
    <property type="component" value="Chromosome"/>
</dbReference>